<dbReference type="KEGG" id="rix:RO1_26530"/>
<dbReference type="AlphaFoldDB" id="D4L0G2"/>
<evidence type="ECO:0000313" key="1">
    <source>
        <dbReference type="EMBL" id="CBL13102.1"/>
    </source>
</evidence>
<evidence type="ECO:0000313" key="2">
    <source>
        <dbReference type="Proteomes" id="UP000008953"/>
    </source>
</evidence>
<organism evidence="1 2">
    <name type="scientific">Roseburia intestinalis XB6B4</name>
    <dbReference type="NCBI Taxonomy" id="718255"/>
    <lineage>
        <taxon>Bacteria</taxon>
        <taxon>Bacillati</taxon>
        <taxon>Bacillota</taxon>
        <taxon>Clostridia</taxon>
        <taxon>Lachnospirales</taxon>
        <taxon>Lachnospiraceae</taxon>
        <taxon>Roseburia</taxon>
    </lineage>
</organism>
<proteinExistence type="predicted"/>
<sequence length="31" mass="3646">MKEIGDLFDQNVYGFKNKYVIGMIGRCQHLQ</sequence>
<dbReference type="Proteomes" id="UP000008953">
    <property type="component" value="Chromosome"/>
</dbReference>
<dbReference type="EMBL" id="FP929050">
    <property type="protein sequence ID" value="CBL13102.1"/>
    <property type="molecule type" value="Genomic_DNA"/>
</dbReference>
<dbReference type="HOGENOM" id="CLU_3398244_0_0_9"/>
<accession>D4L0G2</accession>
<protein>
    <submittedName>
        <fullName evidence="1">Uncharacterized protein</fullName>
    </submittedName>
</protein>
<name>D4L0G2_9FIRM</name>
<reference evidence="1 2" key="2">
    <citation type="submission" date="2010-03" db="EMBL/GenBank/DDBJ databases">
        <authorList>
            <person name="Pajon A."/>
        </authorList>
    </citation>
    <scope>NUCLEOTIDE SEQUENCE [LARGE SCALE GENOMIC DNA]</scope>
    <source>
        <strain evidence="1 2">XB6B4</strain>
    </source>
</reference>
<gene>
    <name evidence="1" type="ORF">RO1_26530</name>
</gene>
<reference evidence="1 2" key="1">
    <citation type="submission" date="2010-03" db="EMBL/GenBank/DDBJ databases">
        <title>The genome sequence of Roseburia intestinalis XB6B4.</title>
        <authorList>
            <consortium name="metaHIT consortium -- http://www.metahit.eu/"/>
            <person name="Pajon A."/>
            <person name="Turner K."/>
            <person name="Parkhill J."/>
            <person name="Bernalier A."/>
        </authorList>
    </citation>
    <scope>NUCLEOTIDE SEQUENCE [LARGE SCALE GENOMIC DNA]</scope>
    <source>
        <strain evidence="1 2">XB6B4</strain>
    </source>
</reference>